<evidence type="ECO:0000256" key="1">
    <source>
        <dbReference type="ARBA" id="ARBA00023284"/>
    </source>
</evidence>
<feature type="domain" description="Thioredoxin" evidence="3">
    <location>
        <begin position="16"/>
        <end position="154"/>
    </location>
</feature>
<proteinExistence type="predicted"/>
<feature type="signal peptide" evidence="2">
    <location>
        <begin position="1"/>
        <end position="20"/>
    </location>
</feature>
<accession>A0ABU7RD17</accession>
<comment type="caution">
    <text evidence="4">The sequence shown here is derived from an EMBL/GenBank/DDBJ whole genome shotgun (WGS) entry which is preliminary data.</text>
</comment>
<evidence type="ECO:0000313" key="4">
    <source>
        <dbReference type="EMBL" id="MEE6185891.1"/>
    </source>
</evidence>
<dbReference type="Gene3D" id="3.40.30.10">
    <property type="entry name" value="Glutaredoxin"/>
    <property type="match status" value="1"/>
</dbReference>
<evidence type="ECO:0000256" key="2">
    <source>
        <dbReference type="SAM" id="SignalP"/>
    </source>
</evidence>
<dbReference type="InterPro" id="IPR017937">
    <property type="entry name" value="Thioredoxin_CS"/>
</dbReference>
<dbReference type="PROSITE" id="PS00194">
    <property type="entry name" value="THIOREDOXIN_1"/>
    <property type="match status" value="1"/>
</dbReference>
<dbReference type="PROSITE" id="PS51352">
    <property type="entry name" value="THIOREDOXIN_2"/>
    <property type="match status" value="1"/>
</dbReference>
<reference evidence="4 5" key="1">
    <citation type="submission" date="2024-01" db="EMBL/GenBank/DDBJ databases">
        <title>Niabella digestum sp. nov., isolated from waste digestion system.</title>
        <authorList>
            <person name="Zhang L."/>
        </authorList>
    </citation>
    <scope>NUCLEOTIDE SEQUENCE [LARGE SCALE GENOMIC DNA]</scope>
    <source>
        <strain evidence="4 5">A18</strain>
    </source>
</reference>
<name>A0ABU7RD17_9BACT</name>
<protein>
    <submittedName>
        <fullName evidence="4">Thioredoxin family protein</fullName>
    </submittedName>
</protein>
<dbReference type="SUPFAM" id="SSF52833">
    <property type="entry name" value="Thioredoxin-like"/>
    <property type="match status" value="1"/>
</dbReference>
<organism evidence="4 5">
    <name type="scientific">Niabella digestorum</name>
    <dbReference type="NCBI Taxonomy" id="3117701"/>
    <lineage>
        <taxon>Bacteria</taxon>
        <taxon>Pseudomonadati</taxon>
        <taxon>Bacteroidota</taxon>
        <taxon>Chitinophagia</taxon>
        <taxon>Chitinophagales</taxon>
        <taxon>Chitinophagaceae</taxon>
        <taxon>Niabella</taxon>
    </lineage>
</organism>
<keyword evidence="1" id="KW-0676">Redox-active center</keyword>
<sequence>MIKKLFFLLLISTVMIKADAQQTPPSAQTVLSETFSKAKAEKKNVFIIFHASWCGWCRKMDASMNDTTCRKFFQDNYVIEHLTVFESQDKKHLENPGAEALMLKHSGGKTGIPFWIIYDPAGNVLATALTPEGNNTGCPASESEVSYFISALKKSAPLDEAMGKAIYERFRRNEIRRRAQ</sequence>
<dbReference type="InterPro" id="IPR013766">
    <property type="entry name" value="Thioredoxin_domain"/>
</dbReference>
<evidence type="ECO:0000259" key="3">
    <source>
        <dbReference type="PROSITE" id="PS51352"/>
    </source>
</evidence>
<dbReference type="Proteomes" id="UP001357452">
    <property type="component" value="Unassembled WGS sequence"/>
</dbReference>
<dbReference type="RefSeq" id="WP_330973297.1">
    <property type="nucleotide sequence ID" value="NZ_JAZGLY010000001.1"/>
</dbReference>
<keyword evidence="5" id="KW-1185">Reference proteome</keyword>
<keyword evidence="2" id="KW-0732">Signal</keyword>
<dbReference type="InterPro" id="IPR036249">
    <property type="entry name" value="Thioredoxin-like_sf"/>
</dbReference>
<feature type="chain" id="PRO_5045609182" evidence="2">
    <location>
        <begin position="21"/>
        <end position="180"/>
    </location>
</feature>
<evidence type="ECO:0000313" key="5">
    <source>
        <dbReference type="Proteomes" id="UP001357452"/>
    </source>
</evidence>
<dbReference type="EMBL" id="JAZGLY010000001">
    <property type="protein sequence ID" value="MEE6185891.1"/>
    <property type="molecule type" value="Genomic_DNA"/>
</dbReference>
<gene>
    <name evidence="4" type="ORF">V2H41_01265</name>
</gene>
<dbReference type="Pfam" id="PF13899">
    <property type="entry name" value="Thioredoxin_7"/>
    <property type="match status" value="1"/>
</dbReference>